<organism evidence="2 3">
    <name type="scientific">Botrimarina mediterranea</name>
    <dbReference type="NCBI Taxonomy" id="2528022"/>
    <lineage>
        <taxon>Bacteria</taxon>
        <taxon>Pseudomonadati</taxon>
        <taxon>Planctomycetota</taxon>
        <taxon>Planctomycetia</taxon>
        <taxon>Pirellulales</taxon>
        <taxon>Lacipirellulaceae</taxon>
        <taxon>Botrimarina</taxon>
    </lineage>
</organism>
<dbReference type="KEGG" id="bmei:Spa11_31220"/>
<gene>
    <name evidence="2" type="ORF">Spa11_31220</name>
</gene>
<dbReference type="AlphaFoldDB" id="A0A518KAU0"/>
<evidence type="ECO:0000313" key="3">
    <source>
        <dbReference type="Proteomes" id="UP000316426"/>
    </source>
</evidence>
<keyword evidence="3" id="KW-1185">Reference proteome</keyword>
<name>A0A518KAU0_9BACT</name>
<dbReference type="RefSeq" id="WP_145113735.1">
    <property type="nucleotide sequence ID" value="NZ_CP036349.1"/>
</dbReference>
<evidence type="ECO:0000313" key="2">
    <source>
        <dbReference type="EMBL" id="QDV74913.1"/>
    </source>
</evidence>
<keyword evidence="1" id="KW-0472">Membrane</keyword>
<dbReference type="EMBL" id="CP036349">
    <property type="protein sequence ID" value="QDV74913.1"/>
    <property type="molecule type" value="Genomic_DNA"/>
</dbReference>
<proteinExistence type="predicted"/>
<feature type="transmembrane region" description="Helical" evidence="1">
    <location>
        <begin position="255"/>
        <end position="288"/>
    </location>
</feature>
<feature type="transmembrane region" description="Helical" evidence="1">
    <location>
        <begin position="6"/>
        <end position="24"/>
    </location>
</feature>
<evidence type="ECO:0008006" key="4">
    <source>
        <dbReference type="Google" id="ProtNLM"/>
    </source>
</evidence>
<dbReference type="Proteomes" id="UP000316426">
    <property type="component" value="Chromosome"/>
</dbReference>
<evidence type="ECO:0000256" key="1">
    <source>
        <dbReference type="SAM" id="Phobius"/>
    </source>
</evidence>
<accession>A0A518KAU0</accession>
<keyword evidence="1" id="KW-1133">Transmembrane helix</keyword>
<feature type="transmembrane region" description="Helical" evidence="1">
    <location>
        <begin position="308"/>
        <end position="335"/>
    </location>
</feature>
<protein>
    <recommendedName>
        <fullName evidence="4">DoxX</fullName>
    </recommendedName>
</protein>
<keyword evidence="1" id="KW-0812">Transmembrane</keyword>
<reference evidence="2 3" key="1">
    <citation type="submission" date="2019-02" db="EMBL/GenBank/DDBJ databases">
        <title>Deep-cultivation of Planctomycetes and their phenomic and genomic characterization uncovers novel biology.</title>
        <authorList>
            <person name="Wiegand S."/>
            <person name="Jogler M."/>
            <person name="Boedeker C."/>
            <person name="Pinto D."/>
            <person name="Vollmers J."/>
            <person name="Rivas-Marin E."/>
            <person name="Kohn T."/>
            <person name="Peeters S.H."/>
            <person name="Heuer A."/>
            <person name="Rast P."/>
            <person name="Oberbeckmann S."/>
            <person name="Bunk B."/>
            <person name="Jeske O."/>
            <person name="Meyerdierks A."/>
            <person name="Storesund J.E."/>
            <person name="Kallscheuer N."/>
            <person name="Luecker S."/>
            <person name="Lage O.M."/>
            <person name="Pohl T."/>
            <person name="Merkel B.J."/>
            <person name="Hornburger P."/>
            <person name="Mueller R.-W."/>
            <person name="Bruemmer F."/>
            <person name="Labrenz M."/>
            <person name="Spormann A.M."/>
            <person name="Op den Camp H."/>
            <person name="Overmann J."/>
            <person name="Amann R."/>
            <person name="Jetten M.S.M."/>
            <person name="Mascher T."/>
            <person name="Medema M.H."/>
            <person name="Devos D.P."/>
            <person name="Kaster A.-K."/>
            <person name="Ovreas L."/>
            <person name="Rohde M."/>
            <person name="Galperin M.Y."/>
            <person name="Jogler C."/>
        </authorList>
    </citation>
    <scope>NUCLEOTIDE SEQUENCE [LARGE SCALE GENOMIC DNA]</scope>
    <source>
        <strain evidence="2 3">Spa11</strain>
    </source>
</reference>
<sequence>MTRISTIAIAAIVLLRLLCGWHFFNEGVKKLDPSFSSAGFLRTAKGTFAPLFRSMIPGPYGAHIDLARPIKFGSRSAETQAAIDGWLADYGKRADQAAKDGKPLPHDIDPAVPGSGWVQNIAKGWDQGIQRLEQANLGDETIGKIRQLRDEKLGEVVYYVYGIYPDIEDLQHEEWRLHQLRESGGDTPAPFAQALIDQKDNENWLTMQPWIATVRQIEDQFIEAAQALAADADVEAGSIADALEEKSNLKLIDGAVTCVVLGAGVCVFLGFLTPVAGVIAAGFLLSLIMTQPPWATGADMTAFFNWSIELAAFLVLATVGAGRWAGLDGVILGVWRRSREPKPSTV</sequence>